<gene>
    <name evidence="5" type="ORF">D5086_0000127690</name>
</gene>
<reference evidence="5" key="1">
    <citation type="submission" date="2018-10" db="EMBL/GenBank/DDBJ databases">
        <title>Population genomic analysis revealed the cold adaptation of white poplar.</title>
        <authorList>
            <person name="Liu Y.-J."/>
        </authorList>
    </citation>
    <scope>NUCLEOTIDE SEQUENCE [LARGE SCALE GENOMIC DNA]</scope>
    <source>
        <strain evidence="5">PAL-ZL1</strain>
    </source>
</reference>
<feature type="domain" description="Disease resistance N-terminal" evidence="4">
    <location>
        <begin position="9"/>
        <end position="97"/>
    </location>
</feature>
<dbReference type="Gene3D" id="1.20.5.4130">
    <property type="match status" value="1"/>
</dbReference>
<dbReference type="STRING" id="43335.A0A4U5Q6V6"/>
<evidence type="ECO:0000256" key="3">
    <source>
        <dbReference type="ARBA" id="ARBA00022821"/>
    </source>
</evidence>
<keyword evidence="3" id="KW-0611">Plant defense</keyword>
<dbReference type="InterPro" id="IPR041118">
    <property type="entry name" value="Rx_N"/>
</dbReference>
<evidence type="ECO:0000313" key="5">
    <source>
        <dbReference type="EMBL" id="TKS05980.1"/>
    </source>
</evidence>
<keyword evidence="2" id="KW-0547">Nucleotide-binding</keyword>
<accession>A0A4U5Q6V6</accession>
<name>A0A4U5Q6V6_POPAL</name>
<sequence>MAAELLTFAMEETLKRLSSIAAEGIRLAWGLEGQLRKLNQSLTIIKDVLQDAARRAVTEESVKRWLQNLQVVAYDAEDVLDEFAYEILRKEQKKGKIVLKKLVGVQIERQIPSLTAQKL</sequence>
<evidence type="ECO:0000256" key="1">
    <source>
        <dbReference type="ARBA" id="ARBA00022737"/>
    </source>
</evidence>
<keyword evidence="1" id="KW-0677">Repeat</keyword>
<dbReference type="Pfam" id="PF18052">
    <property type="entry name" value="Rx_N"/>
    <property type="match status" value="1"/>
</dbReference>
<dbReference type="EMBL" id="RCHU01000376">
    <property type="protein sequence ID" value="TKS05980.1"/>
    <property type="molecule type" value="Genomic_DNA"/>
</dbReference>
<comment type="caution">
    <text evidence="5">The sequence shown here is derived from an EMBL/GenBank/DDBJ whole genome shotgun (WGS) entry which is preliminary data.</text>
</comment>
<organism evidence="5">
    <name type="scientific">Populus alba</name>
    <name type="common">White poplar</name>
    <dbReference type="NCBI Taxonomy" id="43335"/>
    <lineage>
        <taxon>Eukaryota</taxon>
        <taxon>Viridiplantae</taxon>
        <taxon>Streptophyta</taxon>
        <taxon>Embryophyta</taxon>
        <taxon>Tracheophyta</taxon>
        <taxon>Spermatophyta</taxon>
        <taxon>Magnoliopsida</taxon>
        <taxon>eudicotyledons</taxon>
        <taxon>Gunneridae</taxon>
        <taxon>Pentapetalae</taxon>
        <taxon>rosids</taxon>
        <taxon>fabids</taxon>
        <taxon>Malpighiales</taxon>
        <taxon>Salicaceae</taxon>
        <taxon>Saliceae</taxon>
        <taxon>Populus</taxon>
    </lineage>
</organism>
<dbReference type="GO" id="GO:0000166">
    <property type="term" value="F:nucleotide binding"/>
    <property type="evidence" value="ECO:0007669"/>
    <property type="project" value="UniProtKB-KW"/>
</dbReference>
<evidence type="ECO:0000256" key="2">
    <source>
        <dbReference type="ARBA" id="ARBA00022741"/>
    </source>
</evidence>
<proteinExistence type="predicted"/>
<dbReference type="AlphaFoldDB" id="A0A4U5Q6V6"/>
<dbReference type="GO" id="GO:0006952">
    <property type="term" value="P:defense response"/>
    <property type="evidence" value="ECO:0007669"/>
    <property type="project" value="UniProtKB-KW"/>
</dbReference>
<protein>
    <recommendedName>
        <fullName evidence="4">Disease resistance N-terminal domain-containing protein</fullName>
    </recommendedName>
</protein>
<evidence type="ECO:0000259" key="4">
    <source>
        <dbReference type="Pfam" id="PF18052"/>
    </source>
</evidence>